<accession>A0A7X0FBK7</accession>
<dbReference type="Pfam" id="PF19300">
    <property type="entry name" value="BPD_transp_1_N"/>
    <property type="match status" value="1"/>
</dbReference>
<keyword evidence="3" id="KW-1003">Cell membrane</keyword>
<dbReference type="Proteomes" id="UP000536262">
    <property type="component" value="Unassembled WGS sequence"/>
</dbReference>
<comment type="caution">
    <text evidence="9">The sequence shown here is derived from an EMBL/GenBank/DDBJ whole genome shotgun (WGS) entry which is preliminary data.</text>
</comment>
<dbReference type="InterPro" id="IPR035906">
    <property type="entry name" value="MetI-like_sf"/>
</dbReference>
<feature type="transmembrane region" description="Helical" evidence="7">
    <location>
        <begin position="133"/>
        <end position="157"/>
    </location>
</feature>
<dbReference type="PANTHER" id="PTHR43163">
    <property type="entry name" value="DIPEPTIDE TRANSPORT SYSTEM PERMEASE PROTEIN DPPB-RELATED"/>
    <property type="match status" value="1"/>
</dbReference>
<evidence type="ECO:0000259" key="8">
    <source>
        <dbReference type="PROSITE" id="PS50928"/>
    </source>
</evidence>
<feature type="transmembrane region" description="Helical" evidence="7">
    <location>
        <begin position="243"/>
        <end position="265"/>
    </location>
</feature>
<feature type="transmembrane region" description="Helical" evidence="7">
    <location>
        <begin position="177"/>
        <end position="200"/>
    </location>
</feature>
<dbReference type="Gene3D" id="1.10.3720.10">
    <property type="entry name" value="MetI-like"/>
    <property type="match status" value="1"/>
</dbReference>
<dbReference type="Pfam" id="PF00528">
    <property type="entry name" value="BPD_transp_1"/>
    <property type="match status" value="1"/>
</dbReference>
<organism evidence="9 10">
    <name type="scientific">Aminobacter aganoensis</name>
    <dbReference type="NCBI Taxonomy" id="83264"/>
    <lineage>
        <taxon>Bacteria</taxon>
        <taxon>Pseudomonadati</taxon>
        <taxon>Pseudomonadota</taxon>
        <taxon>Alphaproteobacteria</taxon>
        <taxon>Hyphomicrobiales</taxon>
        <taxon>Phyllobacteriaceae</taxon>
        <taxon>Aminobacter</taxon>
    </lineage>
</organism>
<gene>
    <name evidence="9" type="ORF">GGR00_004511</name>
</gene>
<evidence type="ECO:0000256" key="7">
    <source>
        <dbReference type="RuleBase" id="RU363032"/>
    </source>
</evidence>
<evidence type="ECO:0000313" key="10">
    <source>
        <dbReference type="Proteomes" id="UP000536262"/>
    </source>
</evidence>
<name>A0A7X0FBK7_9HYPH</name>
<keyword evidence="5 7" id="KW-1133">Transmembrane helix</keyword>
<evidence type="ECO:0000256" key="2">
    <source>
        <dbReference type="ARBA" id="ARBA00022448"/>
    </source>
</evidence>
<comment type="similarity">
    <text evidence="7">Belongs to the binding-protein-dependent transport system permease family.</text>
</comment>
<reference evidence="9 10" key="1">
    <citation type="submission" date="2020-08" db="EMBL/GenBank/DDBJ databases">
        <title>Genomic Encyclopedia of Type Strains, Phase IV (KMG-IV): sequencing the most valuable type-strain genomes for metagenomic binning, comparative biology and taxonomic classification.</title>
        <authorList>
            <person name="Goeker M."/>
        </authorList>
    </citation>
    <scope>NUCLEOTIDE SEQUENCE [LARGE SCALE GENOMIC DNA]</scope>
    <source>
        <strain evidence="9 10">DSM 7051</strain>
    </source>
</reference>
<evidence type="ECO:0000256" key="4">
    <source>
        <dbReference type="ARBA" id="ARBA00022692"/>
    </source>
</evidence>
<dbReference type="GO" id="GO:0005886">
    <property type="term" value="C:plasma membrane"/>
    <property type="evidence" value="ECO:0007669"/>
    <property type="project" value="UniProtKB-SubCell"/>
</dbReference>
<dbReference type="PANTHER" id="PTHR43163:SF6">
    <property type="entry name" value="DIPEPTIDE TRANSPORT SYSTEM PERMEASE PROTEIN DPPB-RELATED"/>
    <property type="match status" value="1"/>
</dbReference>
<dbReference type="CDD" id="cd06261">
    <property type="entry name" value="TM_PBP2"/>
    <property type="match status" value="1"/>
</dbReference>
<dbReference type="AlphaFoldDB" id="A0A7X0FBK7"/>
<feature type="transmembrane region" description="Helical" evidence="7">
    <location>
        <begin position="285"/>
        <end position="308"/>
    </location>
</feature>
<keyword evidence="4 7" id="KW-0812">Transmembrane</keyword>
<protein>
    <submittedName>
        <fullName evidence="9">Peptide/nickel transport system permease protein</fullName>
    </submittedName>
</protein>
<keyword evidence="10" id="KW-1185">Reference proteome</keyword>
<feature type="transmembrane region" description="Helical" evidence="7">
    <location>
        <begin position="97"/>
        <end position="121"/>
    </location>
</feature>
<evidence type="ECO:0000256" key="1">
    <source>
        <dbReference type="ARBA" id="ARBA00004651"/>
    </source>
</evidence>
<dbReference type="InterPro" id="IPR000515">
    <property type="entry name" value="MetI-like"/>
</dbReference>
<evidence type="ECO:0000256" key="5">
    <source>
        <dbReference type="ARBA" id="ARBA00022989"/>
    </source>
</evidence>
<dbReference type="GO" id="GO:0055085">
    <property type="term" value="P:transmembrane transport"/>
    <property type="evidence" value="ECO:0007669"/>
    <property type="project" value="InterPro"/>
</dbReference>
<evidence type="ECO:0000256" key="6">
    <source>
        <dbReference type="ARBA" id="ARBA00023136"/>
    </source>
</evidence>
<evidence type="ECO:0000256" key="3">
    <source>
        <dbReference type="ARBA" id="ARBA00022475"/>
    </source>
</evidence>
<sequence length="316" mass="34339">MSIIAFIGTRMLYAVPVLLGVTVIVFLSLQLIPGDIALTLLGRMATQAQLEALRLDLGLDRPLLVQYAGWLLDLFRGDIGNSISQQLPVTQILGPKIVNSLILMAGSLTLVLAAGFVLSVASAPRFRTFADRAVVALTLVLASLPVFWLGIVLLYFFGFKWKLFPISGMYNMVDPGGLGQLLHHMVLPAITTAASSIAVVTRVTRSRMIDVLGQPYVLAARARGLSRRQIVLRHAVRNTLPTFANIGGLQIGYLFGSVIFTEIIFNWPGVGLLLFDAIMQRDVPVIQGCVLVVAIVFVLGNMVSDVIVHALDPRKR</sequence>
<comment type="subcellular location">
    <subcellularLocation>
        <location evidence="1 7">Cell membrane</location>
        <topology evidence="1 7">Multi-pass membrane protein</topology>
    </subcellularLocation>
</comment>
<proteinExistence type="inferred from homology"/>
<dbReference type="InterPro" id="IPR045621">
    <property type="entry name" value="BPD_transp_1_N"/>
</dbReference>
<dbReference type="RefSeq" id="WP_244487796.1">
    <property type="nucleotide sequence ID" value="NZ_BAABEG010000001.1"/>
</dbReference>
<dbReference type="SUPFAM" id="SSF161098">
    <property type="entry name" value="MetI-like"/>
    <property type="match status" value="1"/>
</dbReference>
<evidence type="ECO:0000313" key="9">
    <source>
        <dbReference type="EMBL" id="MBB6356695.1"/>
    </source>
</evidence>
<keyword evidence="6 7" id="KW-0472">Membrane</keyword>
<feature type="transmembrane region" description="Helical" evidence="7">
    <location>
        <begin position="12"/>
        <end position="32"/>
    </location>
</feature>
<feature type="domain" description="ABC transmembrane type-1" evidence="8">
    <location>
        <begin position="97"/>
        <end position="308"/>
    </location>
</feature>
<dbReference type="EMBL" id="JACHOU010000016">
    <property type="protein sequence ID" value="MBB6356695.1"/>
    <property type="molecule type" value="Genomic_DNA"/>
</dbReference>
<dbReference type="PROSITE" id="PS50928">
    <property type="entry name" value="ABC_TM1"/>
    <property type="match status" value="1"/>
</dbReference>
<keyword evidence="2 7" id="KW-0813">Transport</keyword>